<organism evidence="4 5">
    <name type="scientific">Nocardioides albertanoniae</name>
    <dbReference type="NCBI Taxonomy" id="1175486"/>
    <lineage>
        <taxon>Bacteria</taxon>
        <taxon>Bacillati</taxon>
        <taxon>Actinomycetota</taxon>
        <taxon>Actinomycetes</taxon>
        <taxon>Propionibacteriales</taxon>
        <taxon>Nocardioidaceae</taxon>
        <taxon>Nocardioides</taxon>
    </lineage>
</organism>
<dbReference type="Gene3D" id="2.60.40.650">
    <property type="match status" value="1"/>
</dbReference>
<gene>
    <name evidence="4" type="ORF">FB381_4230</name>
</gene>
<feature type="transmembrane region" description="Helical" evidence="2">
    <location>
        <begin position="120"/>
        <end position="140"/>
    </location>
</feature>
<dbReference type="InterPro" id="IPR036374">
    <property type="entry name" value="OxRdtase_Mopterin-bd_sf"/>
</dbReference>
<dbReference type="Proteomes" id="UP000320209">
    <property type="component" value="Unassembled WGS sequence"/>
</dbReference>
<feature type="region of interest" description="Disordered" evidence="1">
    <location>
        <begin position="161"/>
        <end position="184"/>
    </location>
</feature>
<dbReference type="SUPFAM" id="SSF56524">
    <property type="entry name" value="Oxidoreductase molybdopterin-binding domain"/>
    <property type="match status" value="1"/>
</dbReference>
<accession>A0A543ACN7</accession>
<dbReference type="AlphaFoldDB" id="A0A543ACN7"/>
<keyword evidence="2" id="KW-0812">Transmembrane</keyword>
<dbReference type="GO" id="GO:0020037">
    <property type="term" value="F:heme binding"/>
    <property type="evidence" value="ECO:0007669"/>
    <property type="project" value="TreeGrafter"/>
</dbReference>
<proteinExistence type="predicted"/>
<dbReference type="RefSeq" id="WP_141782079.1">
    <property type="nucleotide sequence ID" value="NZ_VFOV01000001.1"/>
</dbReference>
<dbReference type="SUPFAM" id="SSF81296">
    <property type="entry name" value="E set domains"/>
    <property type="match status" value="1"/>
</dbReference>
<feature type="compositionally biased region" description="Basic and acidic residues" evidence="1">
    <location>
        <begin position="168"/>
        <end position="184"/>
    </location>
</feature>
<name>A0A543ACN7_9ACTN</name>
<evidence type="ECO:0000256" key="2">
    <source>
        <dbReference type="SAM" id="Phobius"/>
    </source>
</evidence>
<comment type="caution">
    <text evidence="4">The sequence shown here is derived from an EMBL/GenBank/DDBJ whole genome shotgun (WGS) entry which is preliminary data.</text>
</comment>
<keyword evidence="2" id="KW-1133">Transmembrane helix</keyword>
<feature type="transmembrane region" description="Helical" evidence="2">
    <location>
        <begin position="12"/>
        <end position="33"/>
    </location>
</feature>
<evidence type="ECO:0000259" key="3">
    <source>
        <dbReference type="Pfam" id="PF00174"/>
    </source>
</evidence>
<dbReference type="Pfam" id="PF00174">
    <property type="entry name" value="Oxidored_molyb"/>
    <property type="match status" value="1"/>
</dbReference>
<keyword evidence="2" id="KW-0472">Membrane</keyword>
<keyword evidence="5" id="KW-1185">Reference proteome</keyword>
<feature type="transmembrane region" description="Helical" evidence="2">
    <location>
        <begin position="96"/>
        <end position="114"/>
    </location>
</feature>
<evidence type="ECO:0000313" key="4">
    <source>
        <dbReference type="EMBL" id="TQL70300.1"/>
    </source>
</evidence>
<evidence type="ECO:0000256" key="1">
    <source>
        <dbReference type="SAM" id="MobiDB-lite"/>
    </source>
</evidence>
<sequence length="538" mass="57624">MKRLDRRTFAHATAGVLAGVVGMSLAHFTAALLTPASSPALAVGTAVIDATPTPVKEWAVRELGHADKPILIGSVLLATIAFAAVIGVVARRRLGLGVVLIAVLVLIAGGAVVRQPSFEIGQLVPTAVALLLGIATLVFLTRALRARSVLDHPVSKENVPVGTIPNRTIDDETIPDRPGPDRREDARLSRRGVLVGFGALTLVSAAAAAGGQLIVRSRTALANISLPRVRKPLPALAKGLEETYAGISRFQTRSRDFYRVDTKLAIPIVDQNSWELKIDGDVDRELTFSYDDLRERENVEHDITLTCVSNEVGGKLVGAARWTGVPLKELLDEAGVGSRADQILSTDVEGFTISTPLEAALDGRNAMLALGMNGEVLSRTHGFPARLVVPGLYGYVGATKWVTKLTLTRYDAATAYWTDRDWAIDAPIKLSSRIDTPRPLSTIEPGRTVIGGVAWAQQTGVAKVEVRIDGGRWQPAKLGPDAGIDYWRQWYLPWDAEPGSHQLAVRVTDRDGTAQDTSRATPFPDGSSGIQEVVVTVA</sequence>
<reference evidence="4 5" key="1">
    <citation type="submission" date="2019-06" db="EMBL/GenBank/DDBJ databases">
        <title>Sequencing the genomes of 1000 actinobacteria strains.</title>
        <authorList>
            <person name="Klenk H.-P."/>
        </authorList>
    </citation>
    <scope>NUCLEOTIDE SEQUENCE [LARGE SCALE GENOMIC DNA]</scope>
    <source>
        <strain evidence="4 5">DSM 25218</strain>
    </source>
</reference>
<feature type="domain" description="Oxidoreductase molybdopterin-binding" evidence="3">
    <location>
        <begin position="264"/>
        <end position="413"/>
    </location>
</feature>
<protein>
    <submittedName>
        <fullName evidence="4">DMSO/TMAO reductase YedYZ molybdopterin-dependent catalytic subunit</fullName>
    </submittedName>
</protein>
<feature type="region of interest" description="Disordered" evidence="1">
    <location>
        <begin position="509"/>
        <end position="528"/>
    </location>
</feature>
<dbReference type="OrthoDB" id="9795587at2"/>
<evidence type="ECO:0000313" key="5">
    <source>
        <dbReference type="Proteomes" id="UP000320209"/>
    </source>
</evidence>
<dbReference type="InterPro" id="IPR000572">
    <property type="entry name" value="OxRdtase_Mopterin-bd_dom"/>
</dbReference>
<dbReference type="GO" id="GO:0043546">
    <property type="term" value="F:molybdopterin cofactor binding"/>
    <property type="evidence" value="ECO:0007669"/>
    <property type="project" value="TreeGrafter"/>
</dbReference>
<dbReference type="EMBL" id="VFOV01000001">
    <property type="protein sequence ID" value="TQL70300.1"/>
    <property type="molecule type" value="Genomic_DNA"/>
</dbReference>
<dbReference type="PANTHER" id="PTHR19372">
    <property type="entry name" value="SULFITE REDUCTASE"/>
    <property type="match status" value="1"/>
</dbReference>
<feature type="transmembrane region" description="Helical" evidence="2">
    <location>
        <begin position="70"/>
        <end position="89"/>
    </location>
</feature>
<dbReference type="Gene3D" id="3.90.420.10">
    <property type="entry name" value="Oxidoreductase, molybdopterin-binding domain"/>
    <property type="match status" value="1"/>
</dbReference>
<dbReference type="GO" id="GO:0006790">
    <property type="term" value="P:sulfur compound metabolic process"/>
    <property type="evidence" value="ECO:0007669"/>
    <property type="project" value="TreeGrafter"/>
</dbReference>
<feature type="transmembrane region" description="Helical" evidence="2">
    <location>
        <begin position="192"/>
        <end position="215"/>
    </location>
</feature>
<dbReference type="GO" id="GO:0008482">
    <property type="term" value="F:sulfite oxidase activity"/>
    <property type="evidence" value="ECO:0007669"/>
    <property type="project" value="TreeGrafter"/>
</dbReference>
<dbReference type="PANTHER" id="PTHR19372:SF7">
    <property type="entry name" value="SULFITE OXIDASE, MITOCHONDRIAL"/>
    <property type="match status" value="1"/>
</dbReference>
<dbReference type="InterPro" id="IPR014756">
    <property type="entry name" value="Ig_E-set"/>
</dbReference>